<evidence type="ECO:0000313" key="2">
    <source>
        <dbReference type="Proteomes" id="UP000799755"/>
    </source>
</evidence>
<feature type="non-terminal residue" evidence="1">
    <location>
        <position position="596"/>
    </location>
</feature>
<name>A0ACB6QJ69_9PLEO</name>
<dbReference type="Proteomes" id="UP000799755">
    <property type="component" value="Unassembled WGS sequence"/>
</dbReference>
<proteinExistence type="predicted"/>
<organism evidence="1 2">
    <name type="scientific">Lindgomyces ingoldianus</name>
    <dbReference type="NCBI Taxonomy" id="673940"/>
    <lineage>
        <taxon>Eukaryota</taxon>
        <taxon>Fungi</taxon>
        <taxon>Dikarya</taxon>
        <taxon>Ascomycota</taxon>
        <taxon>Pezizomycotina</taxon>
        <taxon>Dothideomycetes</taxon>
        <taxon>Pleosporomycetidae</taxon>
        <taxon>Pleosporales</taxon>
        <taxon>Lindgomycetaceae</taxon>
        <taxon>Lindgomyces</taxon>
    </lineage>
</organism>
<evidence type="ECO:0000313" key="1">
    <source>
        <dbReference type="EMBL" id="KAF2466931.1"/>
    </source>
</evidence>
<dbReference type="EMBL" id="MU003522">
    <property type="protein sequence ID" value="KAF2466931.1"/>
    <property type="molecule type" value="Genomic_DNA"/>
</dbReference>
<comment type="caution">
    <text evidence="1">The sequence shown here is derived from an EMBL/GenBank/DDBJ whole genome shotgun (WGS) entry which is preliminary data.</text>
</comment>
<reference evidence="1" key="1">
    <citation type="journal article" date="2020" name="Stud. Mycol.">
        <title>101 Dothideomycetes genomes: a test case for predicting lifestyles and emergence of pathogens.</title>
        <authorList>
            <person name="Haridas S."/>
            <person name="Albert R."/>
            <person name="Binder M."/>
            <person name="Bloem J."/>
            <person name="Labutti K."/>
            <person name="Salamov A."/>
            <person name="Andreopoulos B."/>
            <person name="Baker S."/>
            <person name="Barry K."/>
            <person name="Bills G."/>
            <person name="Bluhm B."/>
            <person name="Cannon C."/>
            <person name="Castanera R."/>
            <person name="Culley D."/>
            <person name="Daum C."/>
            <person name="Ezra D."/>
            <person name="Gonzalez J."/>
            <person name="Henrissat B."/>
            <person name="Kuo A."/>
            <person name="Liang C."/>
            <person name="Lipzen A."/>
            <person name="Lutzoni F."/>
            <person name="Magnuson J."/>
            <person name="Mondo S."/>
            <person name="Nolan M."/>
            <person name="Ohm R."/>
            <person name="Pangilinan J."/>
            <person name="Park H.-J."/>
            <person name="Ramirez L."/>
            <person name="Alfaro M."/>
            <person name="Sun H."/>
            <person name="Tritt A."/>
            <person name="Yoshinaga Y."/>
            <person name="Zwiers L.-H."/>
            <person name="Turgeon B."/>
            <person name="Goodwin S."/>
            <person name="Spatafora J."/>
            <person name="Crous P."/>
            <person name="Grigoriev I."/>
        </authorList>
    </citation>
    <scope>NUCLEOTIDE SEQUENCE</scope>
    <source>
        <strain evidence="1">ATCC 200398</strain>
    </source>
</reference>
<keyword evidence="2" id="KW-1185">Reference proteome</keyword>
<sequence length="596" mass="64491">MMFWLTLTLSVVILGLAEAKCNANGTAFDFIIVGGGTAGLAVSARLSLSLPQSCILVLEAGPDGRDEPGIYIPGRKGSTIGGKYDWNLTSTPQPGLSSRVVPQTRGKVLGGTSALNLMVWDRASAQEFDAWEGLGNPGWNWKSMYKAMLRVENFFPSEEYGEEGVGHRGPIQTLINRILPEHQKTWIPTMNFLGMESNLESLGGYPLGVMRQPTNIRESNYTRSYSPEYLNLAGQNLILKLGMRVAKINFKKLTATGVTLDNGSILTATKEVIISAGSFQSPQLLELSGIGSSTVLSAAGVSIIKELPGVGENLQDHVRIMNSYKLKPNFTSTDILRVNATYAAQQLALYNAGEVSLYDYTASGYTYMNWSSISSNTSTYLTNIAKSATPNPSPVDKLKLSWLEAPYTQTVPQLEIIFSDGLTSVAGYPAANSSLYGSLFFTLISAVQHPLSRGNVHITSANISTPPTINPNYLSHPYDLAALKVATKFARQIADTSPMKEVWDTEYEPGAGVQTEAQWENFVRKTTLSIYHPVGTCAMITEKDGGVVSPELKVYGVKGLRVVDASVVPVGVGAHMQTVVYGVAERAAEIIAKEYK</sequence>
<accession>A0ACB6QJ69</accession>
<protein>
    <submittedName>
        <fullName evidence="1">Alcohol oxidase</fullName>
    </submittedName>
</protein>
<gene>
    <name evidence="1" type="ORF">BDR25DRAFT_267655</name>
</gene>